<name>A0ABX7DVR7_9FLAO</name>
<organism evidence="4 5">
    <name type="scientific">Aequorivita iocasae</name>
    <dbReference type="NCBI Taxonomy" id="2803865"/>
    <lineage>
        <taxon>Bacteria</taxon>
        <taxon>Pseudomonadati</taxon>
        <taxon>Bacteroidota</taxon>
        <taxon>Flavobacteriia</taxon>
        <taxon>Flavobacteriales</taxon>
        <taxon>Flavobacteriaceae</taxon>
        <taxon>Aequorivita</taxon>
    </lineage>
</organism>
<dbReference type="Proteomes" id="UP000629420">
    <property type="component" value="Chromosome"/>
</dbReference>
<dbReference type="EMBL" id="CP068439">
    <property type="protein sequence ID" value="QQX78078.1"/>
    <property type="molecule type" value="Genomic_DNA"/>
</dbReference>
<keyword evidence="1 2" id="KW-0732">Signal</keyword>
<feature type="domain" description="Secretion system C-terminal sorting" evidence="3">
    <location>
        <begin position="421"/>
        <end position="488"/>
    </location>
</feature>
<reference evidence="4 5" key="1">
    <citation type="submission" date="2021-01" db="EMBL/GenBank/DDBJ databases">
        <title>Aequorivita sp. strain KX20305, a bacterium isolated from the sediment collected at a cold seep field in South China Sea.</title>
        <authorList>
            <person name="Zhang H."/>
            <person name="Li C."/>
        </authorList>
    </citation>
    <scope>NUCLEOTIDE SEQUENCE [LARGE SCALE GENOMIC DNA]</scope>
    <source>
        <strain evidence="4 5">KX20305</strain>
    </source>
</reference>
<gene>
    <name evidence="4" type="ORF">JK629_07410</name>
</gene>
<proteinExistence type="predicted"/>
<evidence type="ECO:0000313" key="5">
    <source>
        <dbReference type="Proteomes" id="UP000629420"/>
    </source>
</evidence>
<sequence>MKKIILSTLLIFLTFTFAIAQDYTTPNTGVTWTLADIAAASPTTITISGNEYTLLGNLTISENDTVIIDSDLTLLIDDAKLVTVFGTFTVNSNAVTITALDENAPYEGFRFEEFSEIDINNATIQYGGGLRVLTETFSIDGCTLTNNISGATTSAVIQLSRGMPQITNNTISFNENPAIGSAANSAVSAYIFNNMIEGNNQANSNRPQINLGTTLANEPLEIIQNTIIGDPALEQAGGIAIANFVGGNVNVVIDNNIIRGNRYGITMLGINDSAEITNNIIEDNNIQGDPNLGGSGINLNSSSISEDVIVSGNEIRRNLWGITLQGEVTINLGDDASNPGNNTFAENGNGGEIYALYNNTANPILAKNNCWIEGQQSTEQQVEDVIFHSVDDSNLGEVTFTPFLCGILGVADNAVENFRFYPNPVKNEINFNNIFSFEKVEIYGVQGNLISSKTISEGQNTLPINLPSGLYFVNFSNDIQNVTKKIIVE</sequence>
<evidence type="ECO:0000259" key="3">
    <source>
        <dbReference type="Pfam" id="PF18962"/>
    </source>
</evidence>
<feature type="chain" id="PRO_5045737317" evidence="2">
    <location>
        <begin position="21"/>
        <end position="489"/>
    </location>
</feature>
<dbReference type="RefSeq" id="WP_202337896.1">
    <property type="nucleotide sequence ID" value="NZ_CP068439.1"/>
</dbReference>
<dbReference type="InterPro" id="IPR006626">
    <property type="entry name" value="PbH1"/>
</dbReference>
<dbReference type="InterPro" id="IPR026444">
    <property type="entry name" value="Secre_tail"/>
</dbReference>
<dbReference type="Gene3D" id="2.160.20.10">
    <property type="entry name" value="Single-stranded right-handed beta-helix, Pectin lyase-like"/>
    <property type="match status" value="1"/>
</dbReference>
<evidence type="ECO:0000313" key="4">
    <source>
        <dbReference type="EMBL" id="QQX78078.1"/>
    </source>
</evidence>
<dbReference type="InterPro" id="IPR012334">
    <property type="entry name" value="Pectin_lyas_fold"/>
</dbReference>
<dbReference type="SUPFAM" id="SSF51126">
    <property type="entry name" value="Pectin lyase-like"/>
    <property type="match status" value="1"/>
</dbReference>
<dbReference type="SMART" id="SM00710">
    <property type="entry name" value="PbH1"/>
    <property type="match status" value="4"/>
</dbReference>
<evidence type="ECO:0000256" key="1">
    <source>
        <dbReference type="ARBA" id="ARBA00022729"/>
    </source>
</evidence>
<dbReference type="Pfam" id="PF18962">
    <property type="entry name" value="Por_Secre_tail"/>
    <property type="match status" value="1"/>
</dbReference>
<feature type="signal peptide" evidence="2">
    <location>
        <begin position="1"/>
        <end position="20"/>
    </location>
</feature>
<keyword evidence="5" id="KW-1185">Reference proteome</keyword>
<evidence type="ECO:0000256" key="2">
    <source>
        <dbReference type="SAM" id="SignalP"/>
    </source>
</evidence>
<accession>A0ABX7DVR7</accession>
<dbReference type="NCBIfam" id="TIGR04183">
    <property type="entry name" value="Por_Secre_tail"/>
    <property type="match status" value="1"/>
</dbReference>
<dbReference type="InterPro" id="IPR011050">
    <property type="entry name" value="Pectin_lyase_fold/virulence"/>
</dbReference>
<protein>
    <submittedName>
        <fullName evidence="4">T9SS type A sorting domain-containing protein</fullName>
    </submittedName>
</protein>